<dbReference type="Pfam" id="PF00730">
    <property type="entry name" value="HhH-GPD"/>
    <property type="match status" value="1"/>
</dbReference>
<evidence type="ECO:0000256" key="6">
    <source>
        <dbReference type="ARBA" id="ARBA00022485"/>
    </source>
</evidence>
<keyword evidence="13" id="KW-0326">Glycosidase</keyword>
<evidence type="ECO:0000256" key="11">
    <source>
        <dbReference type="ARBA" id="ARBA00023014"/>
    </source>
</evidence>
<dbReference type="SUPFAM" id="SSF48150">
    <property type="entry name" value="DNA-glycosylase"/>
    <property type="match status" value="1"/>
</dbReference>
<dbReference type="Gene3D" id="1.10.1670.10">
    <property type="entry name" value="Helix-hairpin-Helix base-excision DNA repair enzymes (C-terminal)"/>
    <property type="match status" value="1"/>
</dbReference>
<keyword evidence="12" id="KW-0234">DNA repair</keyword>
<dbReference type="InterPro" id="IPR003265">
    <property type="entry name" value="HhH-GPD_domain"/>
</dbReference>
<dbReference type="InterPro" id="IPR023170">
    <property type="entry name" value="HhH_base_excis_C"/>
</dbReference>
<evidence type="ECO:0000256" key="7">
    <source>
        <dbReference type="ARBA" id="ARBA00022723"/>
    </source>
</evidence>
<comment type="cofactor">
    <cofactor evidence="2">
        <name>[4Fe-4S] cluster</name>
        <dbReference type="ChEBI" id="CHEBI:49883"/>
    </cofactor>
</comment>
<dbReference type="SMART" id="SM00525">
    <property type="entry name" value="FES"/>
    <property type="match status" value="1"/>
</dbReference>
<evidence type="ECO:0000256" key="5">
    <source>
        <dbReference type="ARBA" id="ARBA00022023"/>
    </source>
</evidence>
<accession>A0ABW9IV64</accession>
<feature type="region of interest" description="Disordered" evidence="14">
    <location>
        <begin position="1"/>
        <end position="40"/>
    </location>
</feature>
<dbReference type="PANTHER" id="PTHR42944:SF1">
    <property type="entry name" value="ADENINE DNA GLYCOSYLASE"/>
    <property type="match status" value="1"/>
</dbReference>
<dbReference type="Gene3D" id="1.10.340.30">
    <property type="entry name" value="Hypothetical protein, domain 2"/>
    <property type="match status" value="1"/>
</dbReference>
<dbReference type="InterPro" id="IPR003651">
    <property type="entry name" value="Endonuclease3_FeS-loop_motif"/>
</dbReference>
<evidence type="ECO:0000256" key="9">
    <source>
        <dbReference type="ARBA" id="ARBA00022801"/>
    </source>
</evidence>
<dbReference type="EC" id="3.2.2.31" evidence="4"/>
<keyword evidence="8" id="KW-0227">DNA damage</keyword>
<evidence type="ECO:0000256" key="3">
    <source>
        <dbReference type="ARBA" id="ARBA00008343"/>
    </source>
</evidence>
<evidence type="ECO:0000256" key="10">
    <source>
        <dbReference type="ARBA" id="ARBA00023004"/>
    </source>
</evidence>
<dbReference type="InterPro" id="IPR000445">
    <property type="entry name" value="HhH_motif"/>
</dbReference>
<protein>
    <recommendedName>
        <fullName evidence="5">Adenine DNA glycosylase</fullName>
        <ecNumber evidence="4">3.2.2.31</ecNumber>
    </recommendedName>
</protein>
<dbReference type="Proteomes" id="UP001631993">
    <property type="component" value="Unassembled WGS sequence"/>
</dbReference>
<comment type="catalytic activity">
    <reaction evidence="1">
        <text>Hydrolyzes free adenine bases from 7,8-dihydro-8-oxoguanine:adenine mismatched double-stranded DNA, leaving an apurinic site.</text>
        <dbReference type="EC" id="3.2.2.31"/>
    </reaction>
</comment>
<keyword evidence="9" id="KW-0378">Hydrolase</keyword>
<sequence length="329" mass="35549">MTAPTKPPHHSPADTVSGPPAGEQPPPATTDPATAGQASGTRLHSPVIDWFDDHARDLPWRRPEAGAWGVMVSEFMLQQTPVSRVLPVYEQWLARWPRPADLAAEAPGEAVRAWGRLGYPRRALRLHGAAVAITERHAGDVPADHAQLLALPGIGEYTAAAVASFAYGQRHAVLDTNVRRVFARAVTGVQYPPNATTAAERKLARALLPEDEKVAARWAAASMELGALVCTARNETCHRCPIAARCAWRLAGKPEHDGPARRGQTYAGTDRQVRGKLLAVLREAHTPVPQAELDRVWHEPVQRARALDGLVADGLVEPLAGGLYRLPLT</sequence>
<evidence type="ECO:0000313" key="17">
    <source>
        <dbReference type="Proteomes" id="UP001631993"/>
    </source>
</evidence>
<keyword evidence="10" id="KW-0408">Iron</keyword>
<evidence type="ECO:0000313" key="16">
    <source>
        <dbReference type="EMBL" id="MFM9651887.1"/>
    </source>
</evidence>
<dbReference type="InterPro" id="IPR004036">
    <property type="entry name" value="Endonuclease-III-like_CS2"/>
</dbReference>
<comment type="caution">
    <text evidence="16">The sequence shown here is derived from an EMBL/GenBank/DDBJ whole genome shotgun (WGS) entry which is preliminary data.</text>
</comment>
<dbReference type="InterPro" id="IPR011257">
    <property type="entry name" value="DNA_glycosylase"/>
</dbReference>
<dbReference type="PROSITE" id="PS01155">
    <property type="entry name" value="ENDONUCLEASE_III_2"/>
    <property type="match status" value="1"/>
</dbReference>
<dbReference type="PANTHER" id="PTHR42944">
    <property type="entry name" value="ADENINE DNA GLYCOSYLASE"/>
    <property type="match status" value="1"/>
</dbReference>
<name>A0ABW9IV64_STRGJ</name>
<evidence type="ECO:0000256" key="2">
    <source>
        <dbReference type="ARBA" id="ARBA00001966"/>
    </source>
</evidence>
<evidence type="ECO:0000256" key="13">
    <source>
        <dbReference type="ARBA" id="ARBA00023295"/>
    </source>
</evidence>
<evidence type="ECO:0000256" key="8">
    <source>
        <dbReference type="ARBA" id="ARBA00022763"/>
    </source>
</evidence>
<dbReference type="EMBL" id="JBJVNE010000024">
    <property type="protein sequence ID" value="MFM9651887.1"/>
    <property type="molecule type" value="Genomic_DNA"/>
</dbReference>
<evidence type="ECO:0000256" key="14">
    <source>
        <dbReference type="SAM" id="MobiDB-lite"/>
    </source>
</evidence>
<keyword evidence="11" id="KW-0411">Iron-sulfur</keyword>
<reference evidence="16 17" key="1">
    <citation type="submission" date="2024-12" db="EMBL/GenBank/DDBJ databases">
        <title>Forecasting of Potato common scab and diversities of Pathogenic streptomyces spp. in china.</title>
        <authorList>
            <person name="Handique U."/>
            <person name="Wu J."/>
        </authorList>
    </citation>
    <scope>NUCLEOTIDE SEQUENCE [LARGE SCALE GENOMIC DNA]</scope>
    <source>
        <strain evidence="16 17">ZRIMU1585</strain>
    </source>
</reference>
<evidence type="ECO:0000256" key="12">
    <source>
        <dbReference type="ARBA" id="ARBA00023204"/>
    </source>
</evidence>
<evidence type="ECO:0000259" key="15">
    <source>
        <dbReference type="SMART" id="SM00478"/>
    </source>
</evidence>
<gene>
    <name evidence="16" type="ORF">ACKI1S_37855</name>
</gene>
<comment type="similarity">
    <text evidence="3">Belongs to the Nth/MutY family.</text>
</comment>
<keyword evidence="17" id="KW-1185">Reference proteome</keyword>
<evidence type="ECO:0000256" key="4">
    <source>
        <dbReference type="ARBA" id="ARBA00012045"/>
    </source>
</evidence>
<dbReference type="SMART" id="SM00478">
    <property type="entry name" value="ENDO3c"/>
    <property type="match status" value="1"/>
</dbReference>
<proteinExistence type="inferred from homology"/>
<dbReference type="InterPro" id="IPR044298">
    <property type="entry name" value="MIG/MutY"/>
</dbReference>
<dbReference type="RefSeq" id="WP_365277595.1">
    <property type="nucleotide sequence ID" value="NZ_JBJVMW010000001.1"/>
</dbReference>
<evidence type="ECO:0000256" key="1">
    <source>
        <dbReference type="ARBA" id="ARBA00000843"/>
    </source>
</evidence>
<feature type="domain" description="HhH-GPD" evidence="15">
    <location>
        <begin position="76"/>
        <end position="228"/>
    </location>
</feature>
<dbReference type="Pfam" id="PF00633">
    <property type="entry name" value="HHH"/>
    <property type="match status" value="1"/>
</dbReference>
<keyword evidence="6" id="KW-0004">4Fe-4S</keyword>
<organism evidence="16 17">
    <name type="scientific">Streptomyces galilaeus</name>
    <dbReference type="NCBI Taxonomy" id="33899"/>
    <lineage>
        <taxon>Bacteria</taxon>
        <taxon>Bacillati</taxon>
        <taxon>Actinomycetota</taxon>
        <taxon>Actinomycetes</taxon>
        <taxon>Kitasatosporales</taxon>
        <taxon>Streptomycetaceae</taxon>
        <taxon>Streptomyces</taxon>
    </lineage>
</organism>
<keyword evidence="7" id="KW-0479">Metal-binding</keyword>
<dbReference type="CDD" id="cd00056">
    <property type="entry name" value="ENDO3c"/>
    <property type="match status" value="1"/>
</dbReference>